<sequence length="162" mass="18350">MHHTPECTGINRVLAQPLVMNRENKRKGARPRGLSTRLATPFTIRCLSCGSYIYKNKRHNAVREIAQDKDYLGVESYRFHIKCTGCGRALCIRTDPKNGVYVTESGCIRIDEEVTKQDEEKDLSVKLRKESDMKDEISKLRVQTSHVDSSSSAFNSSDKLGK</sequence>
<dbReference type="Pfam" id="PF04502">
    <property type="entry name" value="Saf4_Yju2"/>
    <property type="match status" value="1"/>
</dbReference>
<dbReference type="VEuPathDB" id="MicrosporidiaDB:AEWQ_080550"/>
<protein>
    <submittedName>
        <fullName evidence="2">Uncharacterized protein</fullName>
    </submittedName>
</protein>
<organism evidence="2">
    <name type="scientific">Encephalitozoon cuniculi</name>
    <name type="common">Microsporidian parasite</name>
    <dbReference type="NCBI Taxonomy" id="6035"/>
    <lineage>
        <taxon>Eukaryota</taxon>
        <taxon>Fungi</taxon>
        <taxon>Fungi incertae sedis</taxon>
        <taxon>Microsporidia</taxon>
        <taxon>Unikaryonidae</taxon>
        <taxon>Encephalitozoon</taxon>
    </lineage>
</organism>
<dbReference type="EMBL" id="KC513605">
    <property type="protein sequence ID" value="AGE95160.1"/>
    <property type="molecule type" value="Genomic_DNA"/>
</dbReference>
<accession>M1K801</accession>
<proteinExistence type="predicted"/>
<name>M1K801_ENCCN</name>
<dbReference type="InterPro" id="IPR007590">
    <property type="entry name" value="Saf4/Yju2"/>
</dbReference>
<dbReference type="AlphaFoldDB" id="M1K801"/>
<evidence type="ECO:0000313" key="2">
    <source>
        <dbReference type="EMBL" id="AGE95160.1"/>
    </source>
</evidence>
<reference evidence="2" key="1">
    <citation type="journal article" date="2013" name="Eukaryot. Cell">
        <title>Extremely Reduced Levels of Heterozygosity in the Vertebrate Pathogen Encephalitozoon cuniculi.</title>
        <authorList>
            <person name="Selman M."/>
            <person name="Sak B."/>
            <person name="Kvac M."/>
            <person name="Farinelli L."/>
            <person name="Weiss L.M."/>
            <person name="Corradi N."/>
        </authorList>
    </citation>
    <scope>NUCLEOTIDE SEQUENCE</scope>
</reference>
<dbReference type="VEuPathDB" id="MicrosporidiaDB:ECU08_0570"/>
<feature type="region of interest" description="Disordered" evidence="1">
    <location>
        <begin position="139"/>
        <end position="162"/>
    </location>
</feature>
<feature type="compositionally biased region" description="Low complexity" evidence="1">
    <location>
        <begin position="145"/>
        <end position="162"/>
    </location>
</feature>
<dbReference type="VEuPathDB" id="MicrosporidiaDB:M970_080560"/>
<dbReference type="GO" id="GO:0000398">
    <property type="term" value="P:mRNA splicing, via spliceosome"/>
    <property type="evidence" value="ECO:0007669"/>
    <property type="project" value="InterPro"/>
</dbReference>
<dbReference type="VEuPathDB" id="MicrosporidiaDB:AEWD_080510"/>
<dbReference type="PANTHER" id="PTHR12111">
    <property type="entry name" value="SPLICING FACTOR YJU2"/>
    <property type="match status" value="1"/>
</dbReference>
<dbReference type="VEuPathDB" id="MicrosporidiaDB:AEWR_080560"/>
<gene>
    <name evidence="2" type="ORF">ECU08_0570</name>
</gene>
<evidence type="ECO:0000256" key="1">
    <source>
        <dbReference type="SAM" id="MobiDB-lite"/>
    </source>
</evidence>